<keyword evidence="6" id="KW-1185">Reference proteome</keyword>
<dbReference type="Gene3D" id="1.10.287.470">
    <property type="entry name" value="Helix hairpin bin"/>
    <property type="match status" value="1"/>
</dbReference>
<dbReference type="AlphaFoldDB" id="A0A6I4TQW0"/>
<dbReference type="PANTHER" id="PTHR30386:SF24">
    <property type="entry name" value="MULTIDRUG RESISTANCE EFFLUX PUMP"/>
    <property type="match status" value="1"/>
</dbReference>
<dbReference type="Proteomes" id="UP000469430">
    <property type="component" value="Unassembled WGS sequence"/>
</dbReference>
<dbReference type="OrthoDB" id="9811754at2"/>
<dbReference type="InterPro" id="IPR050739">
    <property type="entry name" value="MFP"/>
</dbReference>
<dbReference type="InterPro" id="IPR058634">
    <property type="entry name" value="AaeA-lik-b-barrel"/>
</dbReference>
<dbReference type="Gene3D" id="2.40.50.100">
    <property type="match status" value="1"/>
</dbReference>
<organism evidence="5 6">
    <name type="scientific">Croceibacterium xixiisoli</name>
    <dbReference type="NCBI Taxonomy" id="1476466"/>
    <lineage>
        <taxon>Bacteria</taxon>
        <taxon>Pseudomonadati</taxon>
        <taxon>Pseudomonadota</taxon>
        <taxon>Alphaproteobacteria</taxon>
        <taxon>Sphingomonadales</taxon>
        <taxon>Erythrobacteraceae</taxon>
        <taxon>Croceibacterium</taxon>
    </lineage>
</organism>
<evidence type="ECO:0000313" key="5">
    <source>
        <dbReference type="EMBL" id="MXO98575.1"/>
    </source>
</evidence>
<dbReference type="InterPro" id="IPR058624">
    <property type="entry name" value="MdtA-like_HH"/>
</dbReference>
<sequence length="361" mass="38358">MRLILLAVLLLAIVLGGIWFYGYWTTGRFVESTNDATIQADAVIVSPKVGGYVEEVFVSDNQTVKQGDPLFRIDARDYTARVAQAQAQIDAAQATATGVRAQIAEQQAAVAAARAQLASSESDLKFARATAERYRALAATGAESRETLAEKQSQFERAQAAVTARRADLASAQRRVTTLQAQVGQALAQAEGGEAQRAAADVDLNSAIITAAIGGRIGNKTVQQGQFIQPGTRTMSIVPVEQLYIQANFKETQLGLLRPGQPVTIEIDALPGVELQGKVESLAPGTGAQFSLLPPENATGNFTKIVQRVPVRISLIANAQTRALLVPGMSVTASVDTRAARGALDELRQQQQAQPQVQAAN</sequence>
<feature type="domain" description="Multidrug resistance protein MdtA-like alpha-helical hairpin" evidence="2">
    <location>
        <begin position="111"/>
        <end position="173"/>
    </location>
</feature>
<evidence type="ECO:0000259" key="3">
    <source>
        <dbReference type="Pfam" id="PF25917"/>
    </source>
</evidence>
<dbReference type="Pfam" id="PF25917">
    <property type="entry name" value="BSH_RND"/>
    <property type="match status" value="1"/>
</dbReference>
<proteinExistence type="predicted"/>
<dbReference type="Pfam" id="PF25963">
    <property type="entry name" value="Beta-barrel_AAEA"/>
    <property type="match status" value="1"/>
</dbReference>
<evidence type="ECO:0000313" key="6">
    <source>
        <dbReference type="Proteomes" id="UP000469430"/>
    </source>
</evidence>
<reference evidence="5 6" key="1">
    <citation type="submission" date="2019-12" db="EMBL/GenBank/DDBJ databases">
        <title>Genomic-based taxomic classification of the family Erythrobacteraceae.</title>
        <authorList>
            <person name="Xu L."/>
        </authorList>
    </citation>
    <scope>NUCLEOTIDE SEQUENCE [LARGE SCALE GENOMIC DNA]</scope>
    <source>
        <strain evidence="5 6">S36</strain>
    </source>
</reference>
<evidence type="ECO:0000259" key="2">
    <source>
        <dbReference type="Pfam" id="PF25876"/>
    </source>
</evidence>
<protein>
    <submittedName>
        <fullName evidence="5">HlyD family efflux transporter periplasmic adaptor subunit</fullName>
    </submittedName>
</protein>
<evidence type="ECO:0000259" key="4">
    <source>
        <dbReference type="Pfam" id="PF25963"/>
    </source>
</evidence>
<feature type="domain" description="Multidrug resistance protein MdtA-like barrel-sandwich hybrid" evidence="3">
    <location>
        <begin position="43"/>
        <end position="238"/>
    </location>
</feature>
<dbReference type="PRINTS" id="PR01490">
    <property type="entry name" value="RTXTOXIND"/>
</dbReference>
<gene>
    <name evidence="5" type="ORF">GRI97_06190</name>
</gene>
<dbReference type="InterPro" id="IPR058625">
    <property type="entry name" value="MdtA-like_BSH"/>
</dbReference>
<comment type="caution">
    <text evidence="5">The sequence shown here is derived from an EMBL/GenBank/DDBJ whole genome shotgun (WGS) entry which is preliminary data.</text>
</comment>
<dbReference type="Gene3D" id="2.40.30.170">
    <property type="match status" value="1"/>
</dbReference>
<feature type="coiled-coil region" evidence="1">
    <location>
        <begin position="75"/>
        <end position="123"/>
    </location>
</feature>
<name>A0A6I4TQW0_9SPHN</name>
<evidence type="ECO:0000256" key="1">
    <source>
        <dbReference type="SAM" id="Coils"/>
    </source>
</evidence>
<dbReference type="SUPFAM" id="SSF111369">
    <property type="entry name" value="HlyD-like secretion proteins"/>
    <property type="match status" value="2"/>
</dbReference>
<dbReference type="GO" id="GO:0055085">
    <property type="term" value="P:transmembrane transport"/>
    <property type="evidence" value="ECO:0007669"/>
    <property type="project" value="InterPro"/>
</dbReference>
<dbReference type="EMBL" id="WTYJ01000001">
    <property type="protein sequence ID" value="MXO98575.1"/>
    <property type="molecule type" value="Genomic_DNA"/>
</dbReference>
<keyword evidence="1" id="KW-0175">Coiled coil</keyword>
<accession>A0A6I4TQW0</accession>
<feature type="domain" description="p-hydroxybenzoic acid efflux pump subunit AaeA-like beta-barrel" evidence="4">
    <location>
        <begin position="243"/>
        <end position="335"/>
    </location>
</feature>
<dbReference type="Pfam" id="PF25876">
    <property type="entry name" value="HH_MFP_RND"/>
    <property type="match status" value="1"/>
</dbReference>
<dbReference type="PANTHER" id="PTHR30386">
    <property type="entry name" value="MEMBRANE FUSION SUBUNIT OF EMRAB-TOLC MULTIDRUG EFFLUX PUMP"/>
    <property type="match status" value="1"/>
</dbReference>